<accession>A0A1J5PPT0</accession>
<reference evidence="1" key="1">
    <citation type="submission" date="2016-10" db="EMBL/GenBank/DDBJ databases">
        <title>Sequence of Gallionella enrichment culture.</title>
        <authorList>
            <person name="Poehlein A."/>
            <person name="Muehling M."/>
            <person name="Daniel R."/>
        </authorList>
    </citation>
    <scope>NUCLEOTIDE SEQUENCE</scope>
</reference>
<organism evidence="1">
    <name type="scientific">mine drainage metagenome</name>
    <dbReference type="NCBI Taxonomy" id="410659"/>
    <lineage>
        <taxon>unclassified sequences</taxon>
        <taxon>metagenomes</taxon>
        <taxon>ecological metagenomes</taxon>
    </lineage>
</organism>
<protein>
    <submittedName>
        <fullName evidence="1">Uncharacterized protein</fullName>
    </submittedName>
</protein>
<evidence type="ECO:0000313" key="1">
    <source>
        <dbReference type="EMBL" id="OIQ73146.1"/>
    </source>
</evidence>
<comment type="caution">
    <text evidence="1">The sequence shown here is derived from an EMBL/GenBank/DDBJ whole genome shotgun (WGS) entry which is preliminary data.</text>
</comment>
<proteinExistence type="predicted"/>
<name>A0A1J5PPT0_9ZZZZ</name>
<dbReference type="EMBL" id="MLJW01002985">
    <property type="protein sequence ID" value="OIQ73146.1"/>
    <property type="molecule type" value="Genomic_DNA"/>
</dbReference>
<gene>
    <name evidence="1" type="ORF">GALL_452170</name>
</gene>
<dbReference type="AlphaFoldDB" id="A0A1J5PPT0"/>
<sequence length="192" mass="21646">MQPHILTDISREPLPRRRLSDLHTIVLHAADALGCYVEAAKWHRRRAVARGLKAGAGAKALKVASRRAERLADALNALVMDRYEFTIRDWQNWLRRDCSKVSKGRRKCVNAAECDFWNAGADLETPEFCQAYELDHMEGMYAALTAFAFAADAIKFYLLGFPPTGHASIDRWLTQVAEQMASLHRDLAECGE</sequence>